<dbReference type="RefSeq" id="WP_209531199.1">
    <property type="nucleotide sequence ID" value="NZ_JAEEGA010000016.1"/>
</dbReference>
<evidence type="ECO:0000256" key="2">
    <source>
        <dbReference type="ARBA" id="ARBA00022448"/>
    </source>
</evidence>
<evidence type="ECO:0000256" key="9">
    <source>
        <dbReference type="SAM" id="Phobius"/>
    </source>
</evidence>
<dbReference type="PIRSF" id="PIRSF006351">
    <property type="entry name" value="PTS_EIIC-Cellobiose"/>
    <property type="match status" value="1"/>
</dbReference>
<feature type="transmembrane region" description="Helical" evidence="9">
    <location>
        <begin position="21"/>
        <end position="45"/>
    </location>
</feature>
<evidence type="ECO:0000256" key="3">
    <source>
        <dbReference type="ARBA" id="ARBA00022475"/>
    </source>
</evidence>
<reference evidence="11" key="1">
    <citation type="submission" date="2020-12" db="EMBL/GenBank/DDBJ databases">
        <title>Vagococcus allomyrinae sp. nov. and Enterococcus lavae sp. nov., isolated from the larvae of Allomyrina dichotoma.</title>
        <authorList>
            <person name="Lee S.D."/>
        </authorList>
    </citation>
    <scope>NUCLEOTIDE SEQUENCE</scope>
    <source>
        <strain evidence="11">BWB3-3</strain>
    </source>
</reference>
<dbReference type="InterPro" id="IPR003352">
    <property type="entry name" value="PTS_EIIC"/>
</dbReference>
<gene>
    <name evidence="11" type="ORF">I6N95_20395</name>
</gene>
<feature type="transmembrane region" description="Helical" evidence="9">
    <location>
        <begin position="192"/>
        <end position="208"/>
    </location>
</feature>
<keyword evidence="3 8" id="KW-1003">Cell membrane</keyword>
<keyword evidence="2 8" id="KW-0813">Transport</keyword>
<evidence type="ECO:0000313" key="11">
    <source>
        <dbReference type="EMBL" id="MBP1043386.1"/>
    </source>
</evidence>
<dbReference type="PANTHER" id="PTHR33989:SF4">
    <property type="entry name" value="PTS SYSTEM N,N'-DIACETYLCHITOBIOSE-SPECIFIC EIIC COMPONENT"/>
    <property type="match status" value="1"/>
</dbReference>
<dbReference type="PROSITE" id="PS51105">
    <property type="entry name" value="PTS_EIIC_TYPE_3"/>
    <property type="match status" value="1"/>
</dbReference>
<dbReference type="InterPro" id="IPR004796">
    <property type="entry name" value="PTS_IIC_cello"/>
</dbReference>
<evidence type="ECO:0000256" key="1">
    <source>
        <dbReference type="ARBA" id="ARBA00004651"/>
    </source>
</evidence>
<evidence type="ECO:0000256" key="4">
    <source>
        <dbReference type="ARBA" id="ARBA00022597"/>
    </source>
</evidence>
<evidence type="ECO:0000256" key="7">
    <source>
        <dbReference type="ARBA" id="ARBA00023136"/>
    </source>
</evidence>
<feature type="transmembrane region" description="Helical" evidence="9">
    <location>
        <begin position="417"/>
        <end position="435"/>
    </location>
</feature>
<feature type="transmembrane region" description="Helical" evidence="9">
    <location>
        <begin position="102"/>
        <end position="125"/>
    </location>
</feature>
<keyword evidence="6 9" id="KW-1133">Transmembrane helix</keyword>
<comment type="subcellular location">
    <subcellularLocation>
        <location evidence="1">Cell membrane</location>
        <topology evidence="1">Multi-pass membrane protein</topology>
    </subcellularLocation>
</comment>
<dbReference type="InterPro" id="IPR004501">
    <property type="entry name" value="PTS_EIIC_3"/>
</dbReference>
<dbReference type="GO" id="GO:1901264">
    <property type="term" value="P:carbohydrate derivative transport"/>
    <property type="evidence" value="ECO:0007669"/>
    <property type="project" value="TreeGrafter"/>
</dbReference>
<evidence type="ECO:0000256" key="6">
    <source>
        <dbReference type="ARBA" id="ARBA00022989"/>
    </source>
</evidence>
<dbReference type="GO" id="GO:0008982">
    <property type="term" value="F:protein-N(PI)-phosphohistidine-sugar phosphotransferase activity"/>
    <property type="evidence" value="ECO:0007669"/>
    <property type="project" value="UniProtKB-UniRule"/>
</dbReference>
<dbReference type="Proteomes" id="UP000674938">
    <property type="component" value="Unassembled WGS sequence"/>
</dbReference>
<feature type="transmembrane region" description="Helical" evidence="9">
    <location>
        <begin position="153"/>
        <end position="171"/>
    </location>
</feature>
<dbReference type="InterPro" id="IPR051088">
    <property type="entry name" value="PTS_Sugar-EIIC/EIIB"/>
</dbReference>
<protein>
    <recommendedName>
        <fullName evidence="8">Permease IIC component</fullName>
    </recommendedName>
</protein>
<feature type="transmembrane region" description="Helical" evidence="9">
    <location>
        <begin position="366"/>
        <end position="387"/>
    </location>
</feature>
<keyword evidence="4 8" id="KW-0762">Sugar transport</keyword>
<dbReference type="PANTHER" id="PTHR33989">
    <property type="match status" value="1"/>
</dbReference>
<sequence>MMNLINEKIMPRAMKISQNKYLSSVSDGFMMLMPVLIIGSMFSLLNNLAIAPYQAFIVSTGLKNFFAIPNMVTNDILSIYAVFFIAYAFAKRLNRDQGVAGMIALFSFLAVTPFGNTIATIQQFLTANDITLAEGVEIPAASFLPLEWLGAKGLFVAIFVALISTSIYDLLLTKNLMIKMPDSVPPTIGKSFAGLMPGFVSIIFFMILDKVVALLPIEGITGIQSGIYSIIQAPIENFLGNNIWSFIFAAFFAQLLWSLGIHGMTAIILPIFYPLWTSLNNANVDALNAGVSVYDLPNILNRTFWQVYTICGGSGLTLGLCLYLIFFAKSSQYKTLGKLSVIANFCGINEPVIFGLPMVLNPIMMIPFILSPIVVSVLAYVLTAINILPRLTTIIPLGTPVIMSGFISTASGSWRVALFQIVIILLSAVLYLPFIKILDKKAVLEETAA</sequence>
<dbReference type="GO" id="GO:0009401">
    <property type="term" value="P:phosphoenolpyruvate-dependent sugar phosphotransferase system"/>
    <property type="evidence" value="ECO:0007669"/>
    <property type="project" value="InterPro"/>
</dbReference>
<feature type="transmembrane region" description="Helical" evidence="9">
    <location>
        <begin position="394"/>
        <end position="411"/>
    </location>
</feature>
<dbReference type="AlphaFoldDB" id="A0A940PH10"/>
<evidence type="ECO:0000256" key="5">
    <source>
        <dbReference type="ARBA" id="ARBA00022692"/>
    </source>
</evidence>
<comment type="function">
    <text evidence="8">The phosphoenolpyruvate-dependent sugar phosphotransferase system (PTS), a major carbohydrate active -transport system, catalyzes the phosphorylation of incoming sugar substrates concomitant with their translocation across the cell membrane.</text>
</comment>
<feature type="domain" description="PTS EIIC type-3" evidence="10">
    <location>
        <begin position="5"/>
        <end position="434"/>
    </location>
</feature>
<evidence type="ECO:0000313" key="12">
    <source>
        <dbReference type="Proteomes" id="UP000674938"/>
    </source>
</evidence>
<dbReference type="Pfam" id="PF02378">
    <property type="entry name" value="PTS_EIIC"/>
    <property type="match status" value="1"/>
</dbReference>
<organism evidence="11 12">
    <name type="scientific">Vagococcus allomyrinae</name>
    <dbReference type="NCBI Taxonomy" id="2794353"/>
    <lineage>
        <taxon>Bacteria</taxon>
        <taxon>Bacillati</taxon>
        <taxon>Bacillota</taxon>
        <taxon>Bacilli</taxon>
        <taxon>Lactobacillales</taxon>
        <taxon>Enterococcaceae</taxon>
        <taxon>Vagococcus</taxon>
    </lineage>
</organism>
<keyword evidence="5 9" id="KW-0812">Transmembrane</keyword>
<dbReference type="NCBIfam" id="TIGR00410">
    <property type="entry name" value="lacE"/>
    <property type="match status" value="1"/>
</dbReference>
<proteinExistence type="predicted"/>
<dbReference type="EMBL" id="JAEEGA010000016">
    <property type="protein sequence ID" value="MBP1043386.1"/>
    <property type="molecule type" value="Genomic_DNA"/>
</dbReference>
<feature type="transmembrane region" description="Helical" evidence="9">
    <location>
        <begin position="339"/>
        <end position="360"/>
    </location>
</feature>
<evidence type="ECO:0000259" key="10">
    <source>
        <dbReference type="PROSITE" id="PS51105"/>
    </source>
</evidence>
<keyword evidence="7 8" id="KW-0472">Membrane</keyword>
<accession>A0A940PH10</accession>
<comment type="caution">
    <text evidence="11">The sequence shown here is derived from an EMBL/GenBank/DDBJ whole genome shotgun (WGS) entry which is preliminary data.</text>
</comment>
<feature type="transmembrane region" description="Helical" evidence="9">
    <location>
        <begin position="305"/>
        <end position="327"/>
    </location>
</feature>
<feature type="transmembrane region" description="Helical" evidence="9">
    <location>
        <begin position="243"/>
        <end position="273"/>
    </location>
</feature>
<keyword evidence="12" id="KW-1185">Reference proteome</keyword>
<evidence type="ECO:0000256" key="8">
    <source>
        <dbReference type="PIRNR" id="PIRNR006351"/>
    </source>
</evidence>
<dbReference type="GO" id="GO:0005886">
    <property type="term" value="C:plasma membrane"/>
    <property type="evidence" value="ECO:0007669"/>
    <property type="project" value="UniProtKB-SubCell"/>
</dbReference>
<feature type="transmembrane region" description="Helical" evidence="9">
    <location>
        <begin position="65"/>
        <end position="90"/>
    </location>
</feature>
<name>A0A940PH10_9ENTE</name>